<dbReference type="OrthoDB" id="195226at2759"/>
<dbReference type="EMBL" id="LNFO01003351">
    <property type="protein sequence ID" value="KUF83211.1"/>
    <property type="molecule type" value="Genomic_DNA"/>
</dbReference>
<feature type="transmembrane region" description="Helical" evidence="1">
    <location>
        <begin position="124"/>
        <end position="145"/>
    </location>
</feature>
<name>A0A0W8CGW7_PHYNI</name>
<sequence>MVRHFNIRKMGRQEVIPQRSARAEDGATDDRKDAAYWSRAFVNPSRSRQVSRLWPEKALVLTDGVQLFALMWQLSQPWPWPARWLEATRWANAFSLDFFSFRATGAAMGSTSQSFSLWGEMPQYWLYALAWALVPWTGVLMLQVSKRVWNKQGRSDYLLLGVTWENVLLQILQFLYVPVGLTVLRLVNCNADGKVSVDPMGMTCGSVGHVMAVLVITCIMGGGFLVGLPWTLRRRIRESMVHSSVEKHERFIQGKELEFILGTSDTYLELYMPQFASFHRYSAEMPVQMCMIKLLLMLVFSVLRSPWPSMVNQGMQGSIFFFVVVGTAVYRTWRFHYRCVSTSHLVILVDWMLVANGVFVSTSVTSSLTFLNACFLVMISLKGLRDIVLFKLYPESAKLKGLCWPTHGQMKDIVDYGPQGQLYEVSMHVHELYVEAVASSPFHRIGFPANDMTELTGVLQRRKDRQLLLTSRTRRVLNKLNIARSWSHRARSYAFENTGWSRARTAVGVQKFLDAESDSHQAGSAPATTDWKAVNSVFSLKCPETKDSELLISVLAWSESLDLVKWCAMQDFYSVGKSPQEQYFSLKNARQFGIQGGIVSCGVADSSFAVLQALSIGVTESDALLASTDGTCYCTCLRFVILCC</sequence>
<organism evidence="2 3">
    <name type="scientific">Phytophthora nicotianae</name>
    <name type="common">Potato buckeye rot agent</name>
    <name type="synonym">Phytophthora parasitica</name>
    <dbReference type="NCBI Taxonomy" id="4792"/>
    <lineage>
        <taxon>Eukaryota</taxon>
        <taxon>Sar</taxon>
        <taxon>Stramenopiles</taxon>
        <taxon>Oomycota</taxon>
        <taxon>Peronosporomycetes</taxon>
        <taxon>Peronosporales</taxon>
        <taxon>Peronosporaceae</taxon>
        <taxon>Phytophthora</taxon>
    </lineage>
</organism>
<reference evidence="2 3" key="1">
    <citation type="submission" date="2015-11" db="EMBL/GenBank/DDBJ databases">
        <title>Genomes and virulence difference between two physiological races of Phytophthora nicotianae.</title>
        <authorList>
            <person name="Liu H."/>
            <person name="Ma X."/>
            <person name="Yu H."/>
            <person name="Fang D."/>
            <person name="Li Y."/>
            <person name="Wang X."/>
            <person name="Wang W."/>
            <person name="Dong Y."/>
            <person name="Xiao B."/>
        </authorList>
    </citation>
    <scope>NUCLEOTIDE SEQUENCE [LARGE SCALE GENOMIC DNA]</scope>
    <source>
        <strain evidence="3">race 0</strain>
    </source>
</reference>
<feature type="transmembrane region" description="Helical" evidence="1">
    <location>
        <begin position="315"/>
        <end position="333"/>
    </location>
</feature>
<feature type="transmembrane region" description="Helical" evidence="1">
    <location>
        <begin position="285"/>
        <end position="303"/>
    </location>
</feature>
<dbReference type="STRING" id="4790.A0A0W8CGW7"/>
<dbReference type="AlphaFoldDB" id="A0A0W8CGW7"/>
<accession>A0A0W8CGW7</accession>
<feature type="transmembrane region" description="Helical" evidence="1">
    <location>
        <begin position="210"/>
        <end position="232"/>
    </location>
</feature>
<evidence type="ECO:0000256" key="1">
    <source>
        <dbReference type="SAM" id="Phobius"/>
    </source>
</evidence>
<protein>
    <submittedName>
        <fullName evidence="2">Uncharacterized protein</fullName>
    </submittedName>
</protein>
<gene>
    <name evidence="2" type="ORF">AM587_10012848</name>
</gene>
<keyword evidence="1" id="KW-0812">Transmembrane</keyword>
<dbReference type="Proteomes" id="UP000052943">
    <property type="component" value="Unassembled WGS sequence"/>
</dbReference>
<keyword evidence="1" id="KW-1133">Transmembrane helix</keyword>
<keyword evidence="1" id="KW-0472">Membrane</keyword>
<evidence type="ECO:0000313" key="2">
    <source>
        <dbReference type="EMBL" id="KUF83211.1"/>
    </source>
</evidence>
<comment type="caution">
    <text evidence="2">The sequence shown here is derived from an EMBL/GenBank/DDBJ whole genome shotgun (WGS) entry which is preliminary data.</text>
</comment>
<evidence type="ECO:0000313" key="3">
    <source>
        <dbReference type="Proteomes" id="UP000052943"/>
    </source>
</evidence>
<proteinExistence type="predicted"/>